<dbReference type="AlphaFoldDB" id="D8S6Z5"/>
<dbReference type="HOGENOM" id="CLU_036235_5_1_1"/>
<evidence type="ECO:0000256" key="5">
    <source>
        <dbReference type="ARBA" id="ARBA00023274"/>
    </source>
</evidence>
<dbReference type="Gene3D" id="4.10.950.10">
    <property type="entry name" value="Ribosomal protein L2, domain 3"/>
    <property type="match status" value="1"/>
</dbReference>
<dbReference type="STRING" id="88036.D8S6Z5"/>
<dbReference type="InterPro" id="IPR014726">
    <property type="entry name" value="Ribosomal_uL2_dom3"/>
</dbReference>
<dbReference type="InterPro" id="IPR022671">
    <property type="entry name" value="Ribosomal_uL2_CS"/>
</dbReference>
<evidence type="ECO:0000313" key="11">
    <source>
        <dbReference type="Proteomes" id="UP000001514"/>
    </source>
</evidence>
<dbReference type="GO" id="GO:0003735">
    <property type="term" value="F:structural constituent of ribosome"/>
    <property type="evidence" value="ECO:0000318"/>
    <property type="project" value="GO_Central"/>
</dbReference>
<protein>
    <recommendedName>
        <fullName evidence="8">Large ribosomal subunit protein uL2 C-terminal domain-containing protein</fullName>
    </recommendedName>
</protein>
<dbReference type="OrthoDB" id="10267824at2759"/>
<feature type="domain" description="Large ribosomal subunit protein uL2 C-terminal" evidence="8">
    <location>
        <begin position="5"/>
        <end position="132"/>
    </location>
</feature>
<dbReference type="PANTHER" id="PTHR13691">
    <property type="entry name" value="RIBOSOMAL PROTEIN L2"/>
    <property type="match status" value="1"/>
</dbReference>
<keyword evidence="3" id="KW-0689">Ribosomal protein</keyword>
<gene>
    <name evidence="10" type="ORF">SELMODRAFT_17231</name>
    <name evidence="9" type="ORF">SELMODRAFT_6010</name>
</gene>
<feature type="region of interest" description="Disordered" evidence="6">
    <location>
        <begin position="105"/>
        <end position="131"/>
    </location>
</feature>
<keyword evidence="11" id="KW-1185">Reference proteome</keyword>
<dbReference type="SUPFAM" id="SSF50104">
    <property type="entry name" value="Translation proteins SH3-like domain"/>
    <property type="match status" value="1"/>
</dbReference>
<organism evidence="11">
    <name type="scientific">Selaginella moellendorffii</name>
    <name type="common">Spikemoss</name>
    <dbReference type="NCBI Taxonomy" id="88036"/>
    <lineage>
        <taxon>Eukaryota</taxon>
        <taxon>Viridiplantae</taxon>
        <taxon>Streptophyta</taxon>
        <taxon>Embryophyta</taxon>
        <taxon>Tracheophyta</taxon>
        <taxon>Lycopodiopsida</taxon>
        <taxon>Selaginellales</taxon>
        <taxon>Selaginellaceae</taxon>
        <taxon>Selaginella</taxon>
    </lineage>
</organism>
<keyword evidence="4" id="KW-0496">Mitochondrion</keyword>
<dbReference type="OMA" id="EFRTRMG"/>
<evidence type="ECO:0000256" key="7">
    <source>
        <dbReference type="SAM" id="Phobius"/>
    </source>
</evidence>
<keyword evidence="7" id="KW-0812">Transmembrane</keyword>
<evidence type="ECO:0000313" key="10">
    <source>
        <dbReference type="EMBL" id="EFJ19897.1"/>
    </source>
</evidence>
<dbReference type="SMART" id="SM01382">
    <property type="entry name" value="Ribosomal_L2_C"/>
    <property type="match status" value="1"/>
</dbReference>
<evidence type="ECO:0000259" key="8">
    <source>
        <dbReference type="SMART" id="SM01382"/>
    </source>
</evidence>
<dbReference type="FunCoup" id="D8S6Z5">
    <property type="interactions" value="580"/>
</dbReference>
<dbReference type="InterPro" id="IPR014722">
    <property type="entry name" value="Rib_uL2_dom2"/>
</dbReference>
<dbReference type="InterPro" id="IPR002171">
    <property type="entry name" value="Ribosomal_uL2"/>
</dbReference>
<dbReference type="InterPro" id="IPR008991">
    <property type="entry name" value="Translation_prot_SH3-like_sf"/>
</dbReference>
<dbReference type="KEGG" id="smo:SELMODRAFT_17231"/>
<dbReference type="PANTHER" id="PTHR13691:SF72">
    <property type="entry name" value="EXPRESSED PROTEIN"/>
    <property type="match status" value="1"/>
</dbReference>
<dbReference type="EMBL" id="GL377685">
    <property type="protein sequence ID" value="EFJ07422.1"/>
    <property type="molecule type" value="Genomic_DNA"/>
</dbReference>
<dbReference type="Pfam" id="PF03947">
    <property type="entry name" value="Ribosomal_L2_C"/>
    <property type="match status" value="1"/>
</dbReference>
<dbReference type="InParanoid" id="D8S6Z5"/>
<feature type="non-terminal residue" evidence="10">
    <location>
        <position position="144"/>
    </location>
</feature>
<evidence type="ECO:0000256" key="4">
    <source>
        <dbReference type="ARBA" id="ARBA00023128"/>
    </source>
</evidence>
<proteinExistence type="inferred from homology"/>
<feature type="transmembrane region" description="Helical" evidence="7">
    <location>
        <begin position="6"/>
        <end position="25"/>
    </location>
</feature>
<dbReference type="Gramene" id="EFJ07422">
    <property type="protein sequence ID" value="EFJ07422"/>
    <property type="gene ID" value="SELMODRAFT_6010"/>
</dbReference>
<evidence type="ECO:0000313" key="9">
    <source>
        <dbReference type="EMBL" id="EFJ07422.1"/>
    </source>
</evidence>
<comment type="similarity">
    <text evidence="2">Belongs to the universal ribosomal protein uL2 family.</text>
</comment>
<dbReference type="InterPro" id="IPR022669">
    <property type="entry name" value="Ribosomal_uL2_C"/>
</dbReference>
<dbReference type="EMBL" id="GL377604">
    <property type="protein sequence ID" value="EFJ19897.1"/>
    <property type="molecule type" value="Genomic_DNA"/>
</dbReference>
<sequence>LDVKQMVGVAMPMAYIPIGVLIHGIEMRPGQGAKLVRAKGTFAKITKKRTDKPRVAVRMPSGKEKIFDSRCRAVIGPLTNPNIVKPKMYKAGQNRWKGVRPHVRGIAKNPVDHPHGGRTNGGRPSVTPWGKPCKCGYKTVRKRK</sequence>
<dbReference type="GO" id="GO:0003723">
    <property type="term" value="F:RNA binding"/>
    <property type="evidence" value="ECO:0000318"/>
    <property type="project" value="GO_Central"/>
</dbReference>
<feature type="non-terminal residue" evidence="10">
    <location>
        <position position="1"/>
    </location>
</feature>
<dbReference type="Gene3D" id="2.30.30.30">
    <property type="match status" value="1"/>
</dbReference>
<dbReference type="KEGG" id="smo:SELMODRAFT_6010"/>
<reference evidence="10 11" key="1">
    <citation type="journal article" date="2011" name="Science">
        <title>The Selaginella genome identifies genetic changes associated with the evolution of vascular plants.</title>
        <authorList>
            <person name="Banks J.A."/>
            <person name="Nishiyama T."/>
            <person name="Hasebe M."/>
            <person name="Bowman J.L."/>
            <person name="Gribskov M."/>
            <person name="dePamphilis C."/>
            <person name="Albert V.A."/>
            <person name="Aono N."/>
            <person name="Aoyama T."/>
            <person name="Ambrose B.A."/>
            <person name="Ashton N.W."/>
            <person name="Axtell M.J."/>
            <person name="Barker E."/>
            <person name="Barker M.S."/>
            <person name="Bennetzen J.L."/>
            <person name="Bonawitz N.D."/>
            <person name="Chapple C."/>
            <person name="Cheng C."/>
            <person name="Correa L.G."/>
            <person name="Dacre M."/>
            <person name="DeBarry J."/>
            <person name="Dreyer I."/>
            <person name="Elias M."/>
            <person name="Engstrom E.M."/>
            <person name="Estelle M."/>
            <person name="Feng L."/>
            <person name="Finet C."/>
            <person name="Floyd S.K."/>
            <person name="Frommer W.B."/>
            <person name="Fujita T."/>
            <person name="Gramzow L."/>
            <person name="Gutensohn M."/>
            <person name="Harholt J."/>
            <person name="Hattori M."/>
            <person name="Heyl A."/>
            <person name="Hirai T."/>
            <person name="Hiwatashi Y."/>
            <person name="Ishikawa M."/>
            <person name="Iwata M."/>
            <person name="Karol K.G."/>
            <person name="Koehler B."/>
            <person name="Kolukisaoglu U."/>
            <person name="Kubo M."/>
            <person name="Kurata T."/>
            <person name="Lalonde S."/>
            <person name="Li K."/>
            <person name="Li Y."/>
            <person name="Litt A."/>
            <person name="Lyons E."/>
            <person name="Manning G."/>
            <person name="Maruyama T."/>
            <person name="Michael T.P."/>
            <person name="Mikami K."/>
            <person name="Miyazaki S."/>
            <person name="Morinaga S."/>
            <person name="Murata T."/>
            <person name="Mueller-Roeber B."/>
            <person name="Nelson D.R."/>
            <person name="Obara M."/>
            <person name="Oguri Y."/>
            <person name="Olmstead R.G."/>
            <person name="Onodera N."/>
            <person name="Petersen B.L."/>
            <person name="Pils B."/>
            <person name="Prigge M."/>
            <person name="Rensing S.A."/>
            <person name="Riano-Pachon D.M."/>
            <person name="Roberts A.W."/>
            <person name="Sato Y."/>
            <person name="Scheller H.V."/>
            <person name="Schulz B."/>
            <person name="Schulz C."/>
            <person name="Shakirov E.V."/>
            <person name="Shibagaki N."/>
            <person name="Shinohara N."/>
            <person name="Shippen D.E."/>
            <person name="Soerensen I."/>
            <person name="Sotooka R."/>
            <person name="Sugimoto N."/>
            <person name="Sugita M."/>
            <person name="Sumikawa N."/>
            <person name="Tanurdzic M."/>
            <person name="Theissen G."/>
            <person name="Ulvskov P."/>
            <person name="Wakazuki S."/>
            <person name="Weng J.K."/>
            <person name="Willats W.W."/>
            <person name="Wipf D."/>
            <person name="Wolf P.G."/>
            <person name="Yang L."/>
            <person name="Zimmer A.D."/>
            <person name="Zhu Q."/>
            <person name="Mitros T."/>
            <person name="Hellsten U."/>
            <person name="Loque D."/>
            <person name="Otillar R."/>
            <person name="Salamov A."/>
            <person name="Schmutz J."/>
            <person name="Shapiro H."/>
            <person name="Lindquist E."/>
            <person name="Lucas S."/>
            <person name="Rokhsar D."/>
            <person name="Grigoriev I.V."/>
        </authorList>
    </citation>
    <scope>NUCLEOTIDE SEQUENCE [LARGE SCALE GENOMIC DNA]</scope>
</reference>
<dbReference type="PROSITE" id="PS00467">
    <property type="entry name" value="RIBOSOMAL_L2"/>
    <property type="match status" value="1"/>
</dbReference>
<dbReference type="Gramene" id="EFJ19897">
    <property type="protein sequence ID" value="EFJ19897"/>
    <property type="gene ID" value="SELMODRAFT_17231"/>
</dbReference>
<evidence type="ECO:0000256" key="2">
    <source>
        <dbReference type="ARBA" id="ARBA00005636"/>
    </source>
</evidence>
<evidence type="ECO:0000256" key="6">
    <source>
        <dbReference type="SAM" id="MobiDB-lite"/>
    </source>
</evidence>
<evidence type="ECO:0000256" key="1">
    <source>
        <dbReference type="ARBA" id="ARBA00004173"/>
    </source>
</evidence>
<name>D8S6Z5_SELML</name>
<accession>D8S6Z5</accession>
<keyword evidence="7" id="KW-1133">Transmembrane helix</keyword>
<dbReference type="Proteomes" id="UP000001514">
    <property type="component" value="Unassembled WGS sequence"/>
</dbReference>
<keyword evidence="5" id="KW-0687">Ribonucleoprotein</keyword>
<dbReference type="GO" id="GO:0032543">
    <property type="term" value="P:mitochondrial translation"/>
    <property type="evidence" value="ECO:0000318"/>
    <property type="project" value="GO_Central"/>
</dbReference>
<dbReference type="eggNOG" id="KOG0438">
    <property type="taxonomic scope" value="Eukaryota"/>
</dbReference>
<comment type="subcellular location">
    <subcellularLocation>
        <location evidence="1">Mitochondrion</location>
    </subcellularLocation>
</comment>
<dbReference type="GO" id="GO:0005762">
    <property type="term" value="C:mitochondrial large ribosomal subunit"/>
    <property type="evidence" value="ECO:0000318"/>
    <property type="project" value="GO_Central"/>
</dbReference>
<evidence type="ECO:0000256" key="3">
    <source>
        <dbReference type="ARBA" id="ARBA00022980"/>
    </source>
</evidence>
<keyword evidence="7" id="KW-0472">Membrane</keyword>